<keyword evidence="2" id="KW-1185">Reference proteome</keyword>
<sequence>MTTKRCAASSTVFLPTLASNKTSLWAHSLRAGTTLQCTKYHLVRCLRLFVVHASYSTVTGHRDVAVVFPIAESPDPAWLEDVMLFLQLPPTPATSITNLAGVLDEDRRGPQADTLYAVADAARHRLNTDLTGIQFTPRAFLISALAPYSPLSSTRPAPTGFSPTDVAVTPDAALPSSPAIIPSLISSSPPADSAALACPVCDWVQTNRLPSDLSCYALACPRGCGQNVRRSDGLQPTDILPPSLPADSAALACPVCDWVQTNHRPSDLARHALTHKAPQLVCTRGCGQKFRRSDGLKRHLDNPKTKCARNAGCVKATRGTFIRT</sequence>
<gene>
    <name evidence="1" type="ORF">FA95DRAFT_652772</name>
</gene>
<dbReference type="EMBL" id="MU276102">
    <property type="protein sequence ID" value="KAI0041779.1"/>
    <property type="molecule type" value="Genomic_DNA"/>
</dbReference>
<comment type="caution">
    <text evidence="1">The sequence shown here is derived from an EMBL/GenBank/DDBJ whole genome shotgun (WGS) entry which is preliminary data.</text>
</comment>
<dbReference type="Proteomes" id="UP000814033">
    <property type="component" value="Unassembled WGS sequence"/>
</dbReference>
<proteinExistence type="predicted"/>
<protein>
    <submittedName>
        <fullName evidence="1">Uncharacterized protein</fullName>
    </submittedName>
</protein>
<accession>A0ACB8RCE1</accession>
<evidence type="ECO:0000313" key="1">
    <source>
        <dbReference type="EMBL" id="KAI0041779.1"/>
    </source>
</evidence>
<reference evidence="1" key="2">
    <citation type="journal article" date="2022" name="New Phytol.">
        <title>Evolutionary transition to the ectomycorrhizal habit in the genomes of a hyperdiverse lineage of mushroom-forming fungi.</title>
        <authorList>
            <person name="Looney B."/>
            <person name="Miyauchi S."/>
            <person name="Morin E."/>
            <person name="Drula E."/>
            <person name="Courty P.E."/>
            <person name="Kohler A."/>
            <person name="Kuo A."/>
            <person name="LaButti K."/>
            <person name="Pangilinan J."/>
            <person name="Lipzen A."/>
            <person name="Riley R."/>
            <person name="Andreopoulos W."/>
            <person name="He G."/>
            <person name="Johnson J."/>
            <person name="Nolan M."/>
            <person name="Tritt A."/>
            <person name="Barry K.W."/>
            <person name="Grigoriev I.V."/>
            <person name="Nagy L.G."/>
            <person name="Hibbett D."/>
            <person name="Henrissat B."/>
            <person name="Matheny P.B."/>
            <person name="Labbe J."/>
            <person name="Martin F.M."/>
        </authorList>
    </citation>
    <scope>NUCLEOTIDE SEQUENCE</scope>
    <source>
        <strain evidence="1">FP105234-sp</strain>
    </source>
</reference>
<reference evidence="1" key="1">
    <citation type="submission" date="2021-02" db="EMBL/GenBank/DDBJ databases">
        <authorList>
            <consortium name="DOE Joint Genome Institute"/>
            <person name="Ahrendt S."/>
            <person name="Looney B.P."/>
            <person name="Miyauchi S."/>
            <person name="Morin E."/>
            <person name="Drula E."/>
            <person name="Courty P.E."/>
            <person name="Chicoki N."/>
            <person name="Fauchery L."/>
            <person name="Kohler A."/>
            <person name="Kuo A."/>
            <person name="Labutti K."/>
            <person name="Pangilinan J."/>
            <person name="Lipzen A."/>
            <person name="Riley R."/>
            <person name="Andreopoulos W."/>
            <person name="He G."/>
            <person name="Johnson J."/>
            <person name="Barry K.W."/>
            <person name="Grigoriev I.V."/>
            <person name="Nagy L."/>
            <person name="Hibbett D."/>
            <person name="Henrissat B."/>
            <person name="Matheny P.B."/>
            <person name="Labbe J."/>
            <person name="Martin F."/>
        </authorList>
    </citation>
    <scope>NUCLEOTIDE SEQUENCE</scope>
    <source>
        <strain evidence="1">FP105234-sp</strain>
    </source>
</reference>
<organism evidence="1 2">
    <name type="scientific">Auriscalpium vulgare</name>
    <dbReference type="NCBI Taxonomy" id="40419"/>
    <lineage>
        <taxon>Eukaryota</taxon>
        <taxon>Fungi</taxon>
        <taxon>Dikarya</taxon>
        <taxon>Basidiomycota</taxon>
        <taxon>Agaricomycotina</taxon>
        <taxon>Agaricomycetes</taxon>
        <taxon>Russulales</taxon>
        <taxon>Auriscalpiaceae</taxon>
        <taxon>Auriscalpium</taxon>
    </lineage>
</organism>
<name>A0ACB8RCE1_9AGAM</name>
<evidence type="ECO:0000313" key="2">
    <source>
        <dbReference type="Proteomes" id="UP000814033"/>
    </source>
</evidence>